<evidence type="ECO:0000313" key="1">
    <source>
        <dbReference type="EMBL" id="KAJ5092962.1"/>
    </source>
</evidence>
<dbReference type="AlphaFoldDB" id="A0A9W9F3T2"/>
<evidence type="ECO:0000313" key="2">
    <source>
        <dbReference type="Proteomes" id="UP001149165"/>
    </source>
</evidence>
<keyword evidence="2" id="KW-1185">Reference proteome</keyword>
<dbReference type="Proteomes" id="UP001149165">
    <property type="component" value="Unassembled WGS sequence"/>
</dbReference>
<protein>
    <submittedName>
        <fullName evidence="1">Uncharacterized protein</fullName>
    </submittedName>
</protein>
<reference evidence="1" key="1">
    <citation type="submission" date="2022-11" db="EMBL/GenBank/DDBJ databases">
        <authorList>
            <person name="Petersen C."/>
        </authorList>
    </citation>
    <scope>NUCLEOTIDE SEQUENCE</scope>
    <source>
        <strain evidence="1">IBT 30069</strain>
    </source>
</reference>
<name>A0A9W9F3T2_9EURO</name>
<sequence length="296" mass="33276">MDAIYNQLEKVTIVLPSTGTSLSKVEYDHVMEPTNGNPLLELMQISADIGPIFSAMRSIDHSDPEACQALLLSCWGARERLHYWSNERHLGSSPLLECASAEFGNTDIPPTEALFGQAYLFVSQDDAVLRLTFWAQLVIVHKLIYHAHCLVRLHTNEYGLPSADLLGLGGEDILLSAQYASMIARGIPYCIQQSMRSSMMHMMAFILSTISTTFSDFQDRGRFDWLQQVFNHVAGSGFEYAARLAELARDTWAHQEQSGAEGSYSTSSLERFITQSHDEGSRNEEYLERRHLSFLT</sequence>
<reference evidence="1" key="2">
    <citation type="journal article" date="2023" name="IMA Fungus">
        <title>Comparative genomic study of the Penicillium genus elucidates a diverse pangenome and 15 lateral gene transfer events.</title>
        <authorList>
            <person name="Petersen C."/>
            <person name="Sorensen T."/>
            <person name="Nielsen M.R."/>
            <person name="Sondergaard T.E."/>
            <person name="Sorensen J.L."/>
            <person name="Fitzpatrick D.A."/>
            <person name="Frisvad J.C."/>
            <person name="Nielsen K.L."/>
        </authorList>
    </citation>
    <scope>NUCLEOTIDE SEQUENCE</scope>
    <source>
        <strain evidence="1">IBT 30069</strain>
    </source>
</reference>
<proteinExistence type="predicted"/>
<organism evidence="1 2">
    <name type="scientific">Penicillium angulare</name>
    <dbReference type="NCBI Taxonomy" id="116970"/>
    <lineage>
        <taxon>Eukaryota</taxon>
        <taxon>Fungi</taxon>
        <taxon>Dikarya</taxon>
        <taxon>Ascomycota</taxon>
        <taxon>Pezizomycotina</taxon>
        <taxon>Eurotiomycetes</taxon>
        <taxon>Eurotiomycetidae</taxon>
        <taxon>Eurotiales</taxon>
        <taxon>Aspergillaceae</taxon>
        <taxon>Penicillium</taxon>
    </lineage>
</organism>
<dbReference type="EMBL" id="JAPQKH010000006">
    <property type="protein sequence ID" value="KAJ5092962.1"/>
    <property type="molecule type" value="Genomic_DNA"/>
</dbReference>
<gene>
    <name evidence="1" type="ORF">N7456_008823</name>
</gene>
<accession>A0A9W9F3T2</accession>
<dbReference type="OrthoDB" id="4491390at2759"/>
<comment type="caution">
    <text evidence="1">The sequence shown here is derived from an EMBL/GenBank/DDBJ whole genome shotgun (WGS) entry which is preliminary data.</text>
</comment>